<dbReference type="PANTHER" id="PTHR31338:SF16">
    <property type="entry name" value="POLYKETIDE CYCLASE_DEHYDRASE AND LIPID TRANSPORT SUPERFAMILY PROTEIN"/>
    <property type="match status" value="1"/>
</dbReference>
<dbReference type="GO" id="GO:0006952">
    <property type="term" value="P:defense response"/>
    <property type="evidence" value="ECO:0007669"/>
    <property type="project" value="InterPro"/>
</dbReference>
<gene>
    <name evidence="3" type="ORF">RND81_08G101200</name>
</gene>
<evidence type="ECO:0000259" key="2">
    <source>
        <dbReference type="SMART" id="SM01037"/>
    </source>
</evidence>
<dbReference type="Pfam" id="PF00407">
    <property type="entry name" value="Bet_v_1"/>
    <property type="match status" value="1"/>
</dbReference>
<evidence type="ECO:0000256" key="1">
    <source>
        <dbReference type="ARBA" id="ARBA00038242"/>
    </source>
</evidence>
<dbReference type="SMART" id="SM01037">
    <property type="entry name" value="Bet_v_1"/>
    <property type="match status" value="1"/>
</dbReference>
<sequence length="143" mass="16666">MAKIQRVEGEIELKCEADKFFEVWARKPYLASKMCPDKHPKIELHEGDWDSVGSILTWNYVLVQFVSNVINKCVTYNIVDGDVFKTFYKSFKPKVQAIQKGERCIVNWNFEFEKKNESAPEPTKYLDFLLSCAKDIDHHLSQA</sequence>
<comment type="caution">
    <text evidence="3">The sequence shown here is derived from an EMBL/GenBank/DDBJ whole genome shotgun (WGS) entry which is preliminary data.</text>
</comment>
<dbReference type="Proteomes" id="UP001443914">
    <property type="component" value="Unassembled WGS sequence"/>
</dbReference>
<reference evidence="3" key="1">
    <citation type="submission" date="2024-03" db="EMBL/GenBank/DDBJ databases">
        <title>WGS assembly of Saponaria officinalis var. Norfolk2.</title>
        <authorList>
            <person name="Jenkins J."/>
            <person name="Shu S."/>
            <person name="Grimwood J."/>
            <person name="Barry K."/>
            <person name="Goodstein D."/>
            <person name="Schmutz J."/>
            <person name="Leebens-Mack J."/>
            <person name="Osbourn A."/>
        </authorList>
    </citation>
    <scope>NUCLEOTIDE SEQUENCE [LARGE SCALE GENOMIC DNA]</scope>
    <source>
        <strain evidence="3">JIC</strain>
    </source>
</reference>
<dbReference type="SUPFAM" id="SSF55961">
    <property type="entry name" value="Bet v1-like"/>
    <property type="match status" value="1"/>
</dbReference>
<organism evidence="3 4">
    <name type="scientific">Saponaria officinalis</name>
    <name type="common">Common soapwort</name>
    <name type="synonym">Lychnis saponaria</name>
    <dbReference type="NCBI Taxonomy" id="3572"/>
    <lineage>
        <taxon>Eukaryota</taxon>
        <taxon>Viridiplantae</taxon>
        <taxon>Streptophyta</taxon>
        <taxon>Embryophyta</taxon>
        <taxon>Tracheophyta</taxon>
        <taxon>Spermatophyta</taxon>
        <taxon>Magnoliopsida</taxon>
        <taxon>eudicotyledons</taxon>
        <taxon>Gunneridae</taxon>
        <taxon>Pentapetalae</taxon>
        <taxon>Caryophyllales</taxon>
        <taxon>Caryophyllaceae</taxon>
        <taxon>Caryophylleae</taxon>
        <taxon>Saponaria</taxon>
    </lineage>
</organism>
<keyword evidence="4" id="KW-1185">Reference proteome</keyword>
<dbReference type="AlphaFoldDB" id="A0AAW1J536"/>
<feature type="domain" description="Bet v I/Major latex protein" evidence="2">
    <location>
        <begin position="2"/>
        <end position="143"/>
    </location>
</feature>
<dbReference type="InterPro" id="IPR000916">
    <property type="entry name" value="Bet_v_I/MLP"/>
</dbReference>
<protein>
    <recommendedName>
        <fullName evidence="2">Bet v I/Major latex protein domain-containing protein</fullName>
    </recommendedName>
</protein>
<dbReference type="CDD" id="cd07816">
    <property type="entry name" value="Bet_v1-like"/>
    <property type="match status" value="1"/>
</dbReference>
<name>A0AAW1J536_SAPOF</name>
<evidence type="ECO:0000313" key="3">
    <source>
        <dbReference type="EMBL" id="KAK9698393.1"/>
    </source>
</evidence>
<accession>A0AAW1J536</accession>
<proteinExistence type="inferred from homology"/>
<dbReference type="InterPro" id="IPR052006">
    <property type="entry name" value="MLP-like"/>
</dbReference>
<dbReference type="PANTHER" id="PTHR31338">
    <property type="entry name" value="POLYKETIDE CYCLASE/DEHYDRASE AND LIPID TRANSPORT SUPERFAMILY PROTEIN"/>
    <property type="match status" value="1"/>
</dbReference>
<comment type="similarity">
    <text evidence="1">Belongs to the MLP family.</text>
</comment>
<dbReference type="EMBL" id="JBDFQZ010000008">
    <property type="protein sequence ID" value="KAK9698393.1"/>
    <property type="molecule type" value="Genomic_DNA"/>
</dbReference>
<dbReference type="InterPro" id="IPR023393">
    <property type="entry name" value="START-like_dom_sf"/>
</dbReference>
<evidence type="ECO:0000313" key="4">
    <source>
        <dbReference type="Proteomes" id="UP001443914"/>
    </source>
</evidence>
<dbReference type="Gene3D" id="3.30.530.20">
    <property type="match status" value="1"/>
</dbReference>